<name>A0A0S6VTA2_9BACT</name>
<accession>A0A0S6VTA2</accession>
<dbReference type="InterPro" id="IPR011008">
    <property type="entry name" value="Dimeric_a/b-barrel"/>
</dbReference>
<reference evidence="1" key="1">
    <citation type="journal article" date="2015" name="PeerJ">
        <title>First genomic representation of candidate bacterial phylum KSB3 points to enhanced environmental sensing as a trigger of wastewater bulking.</title>
        <authorList>
            <person name="Sekiguchi Y."/>
            <person name="Ohashi A."/>
            <person name="Parks D.H."/>
            <person name="Yamauchi T."/>
            <person name="Tyson G.W."/>
            <person name="Hugenholtz P."/>
        </authorList>
    </citation>
    <scope>NUCLEOTIDE SEQUENCE [LARGE SCALE GENOMIC DNA]</scope>
</reference>
<dbReference type="STRING" id="1499966.U14_01864"/>
<dbReference type="Proteomes" id="UP000030700">
    <property type="component" value="Unassembled WGS sequence"/>
</dbReference>
<protein>
    <recommendedName>
        <fullName evidence="3">Superoxide dismutase</fullName>
    </recommendedName>
</protein>
<evidence type="ECO:0000313" key="2">
    <source>
        <dbReference type="Proteomes" id="UP000030700"/>
    </source>
</evidence>
<dbReference type="AlphaFoldDB" id="A0A0S6VTA2"/>
<keyword evidence="2" id="KW-1185">Reference proteome</keyword>
<dbReference type="SUPFAM" id="SSF54909">
    <property type="entry name" value="Dimeric alpha+beta barrel"/>
    <property type="match status" value="1"/>
</dbReference>
<dbReference type="EMBL" id="DF820456">
    <property type="protein sequence ID" value="GAK50631.1"/>
    <property type="molecule type" value="Genomic_DNA"/>
</dbReference>
<dbReference type="Gene3D" id="3.30.70.1060">
    <property type="entry name" value="Dimeric alpha+beta barrel"/>
    <property type="match status" value="1"/>
</dbReference>
<evidence type="ECO:0008006" key="3">
    <source>
        <dbReference type="Google" id="ProtNLM"/>
    </source>
</evidence>
<dbReference type="HOGENOM" id="CLU_157077_1_0_0"/>
<gene>
    <name evidence="1" type="ORF">U14_01864</name>
</gene>
<sequence>MKILAIEHDTPAATPEAFTEKLKQAEALKVWELCQSDALREIYFRADQHAAVLMLECPTLDAARDLLNSLPLVRAGLIEFELIPLRAYPGFSRLFAPGLG</sequence>
<evidence type="ECO:0000313" key="1">
    <source>
        <dbReference type="EMBL" id="GAK50631.1"/>
    </source>
</evidence>
<proteinExistence type="predicted"/>
<organism evidence="1">
    <name type="scientific">Candidatus Moduliflexus flocculans</name>
    <dbReference type="NCBI Taxonomy" id="1499966"/>
    <lineage>
        <taxon>Bacteria</taxon>
        <taxon>Candidatus Moduliflexota</taxon>
        <taxon>Candidatus Moduliflexia</taxon>
        <taxon>Candidatus Moduliflexales</taxon>
        <taxon>Candidatus Moduliflexaceae</taxon>
    </lineage>
</organism>